<gene>
    <name evidence="2" type="ORF">IAC77_00390</name>
</gene>
<dbReference type="AlphaFoldDB" id="A0A940IBB4"/>
<accession>A0A940IBB4</accession>
<evidence type="ECO:0000256" key="1">
    <source>
        <dbReference type="SAM" id="SignalP"/>
    </source>
</evidence>
<sequence length="695" mass="73288">MKATRAIIHYSLFAALIGAMPYCADAAMRVGNNSRSYAQAYQQVNSMRNPVQTAQPQTQQMVVVTPSTDVENNLPVRVADEELAQEIATQPTDSAAYDRLTQCAMIYPNGEFAWDSPTIGSGVGGADTCVAVVELRGYQAGPNGEDLVLARANLAAGDRITCNIGSFPESTMITSAVESFTFPADRAPTMDDVVAQMNQEQKQNAGMKIVAGALIGGLGGNMSGANDPGNDSLLGTDRGKVQNTVIGALSGAALMAGNAYAGKVAGDTILSAGVNAAAGGVVGNMSASGDSVLRIERCEINGESTTCLWGALVTSTALPESQTAYYNIDTGVTYVCDANGNNCNEQDLVSIRLTAFPDNTVDELERDQIIETINMDAGKQYFMAIENGKISIVSASDATSANSEYADNIDGLVTSTALPVSQTAYYNIDTGVTYVCDANGNNCNEQDLGSIRLTAFQDKTVDELERDQIIETINMDAGKQYLMAIENGKISIVSANDATSANSEYADNIDGSRGIFAKIASAGTINIDGSRGIFAKIASAGTIDQQIPAMIQMTDKAFGMTSEDWREWKSANGAGQPIYGRSGNGVAYALSKPGDINNFYPMMQDATDGSLIDFGNKARLKSTLIGAGVGGALGGFAGYQGAQLDVQNRWVSAVREYEDSLTKVYCVTGDRYLSKYNDAVFIPAITTPTASDTEQ</sequence>
<protein>
    <submittedName>
        <fullName evidence="2">Uncharacterized protein</fullName>
    </submittedName>
</protein>
<name>A0A940IBB4_9PROT</name>
<evidence type="ECO:0000313" key="3">
    <source>
        <dbReference type="Proteomes" id="UP000721442"/>
    </source>
</evidence>
<proteinExistence type="predicted"/>
<feature type="signal peptide" evidence="1">
    <location>
        <begin position="1"/>
        <end position="26"/>
    </location>
</feature>
<dbReference type="EMBL" id="JADINE010000004">
    <property type="protein sequence ID" value="MBO8406906.1"/>
    <property type="molecule type" value="Genomic_DNA"/>
</dbReference>
<keyword evidence="1" id="KW-0732">Signal</keyword>
<reference evidence="2" key="1">
    <citation type="submission" date="2020-10" db="EMBL/GenBank/DDBJ databases">
        <authorList>
            <person name="Gilroy R."/>
        </authorList>
    </citation>
    <scope>NUCLEOTIDE SEQUENCE</scope>
    <source>
        <strain evidence="2">B1-16210</strain>
    </source>
</reference>
<comment type="caution">
    <text evidence="2">The sequence shown here is derived from an EMBL/GenBank/DDBJ whole genome shotgun (WGS) entry which is preliminary data.</text>
</comment>
<evidence type="ECO:0000313" key="2">
    <source>
        <dbReference type="EMBL" id="MBO8406906.1"/>
    </source>
</evidence>
<organism evidence="2 3">
    <name type="scientific">Candidatus Enterousia excrementavium</name>
    <dbReference type="NCBI Taxonomy" id="2840789"/>
    <lineage>
        <taxon>Bacteria</taxon>
        <taxon>Pseudomonadati</taxon>
        <taxon>Pseudomonadota</taxon>
        <taxon>Alphaproteobacteria</taxon>
        <taxon>Candidatus Enterousia</taxon>
    </lineage>
</organism>
<feature type="chain" id="PRO_5036991021" evidence="1">
    <location>
        <begin position="27"/>
        <end position="695"/>
    </location>
</feature>
<dbReference type="Proteomes" id="UP000721442">
    <property type="component" value="Unassembled WGS sequence"/>
</dbReference>
<reference evidence="2" key="2">
    <citation type="journal article" date="2021" name="PeerJ">
        <title>Extensive microbial diversity within the chicken gut microbiome revealed by metagenomics and culture.</title>
        <authorList>
            <person name="Gilroy R."/>
            <person name="Ravi A."/>
            <person name="Getino M."/>
            <person name="Pursley I."/>
            <person name="Horton D.L."/>
            <person name="Alikhan N.F."/>
            <person name="Baker D."/>
            <person name="Gharbi K."/>
            <person name="Hall N."/>
            <person name="Watson M."/>
            <person name="Adriaenssens E.M."/>
            <person name="Foster-Nyarko E."/>
            <person name="Jarju S."/>
            <person name="Secka A."/>
            <person name="Antonio M."/>
            <person name="Oren A."/>
            <person name="Chaudhuri R.R."/>
            <person name="La Ragione R."/>
            <person name="Hildebrand F."/>
            <person name="Pallen M.J."/>
        </authorList>
    </citation>
    <scope>NUCLEOTIDE SEQUENCE</scope>
    <source>
        <strain evidence="2">B1-16210</strain>
    </source>
</reference>